<proteinExistence type="predicted"/>
<dbReference type="InterPro" id="IPR036942">
    <property type="entry name" value="Beta-barrel_TonB_sf"/>
</dbReference>
<comment type="subcellular location">
    <subcellularLocation>
        <location evidence="1">Cell outer membrane</location>
    </subcellularLocation>
</comment>
<keyword evidence="3" id="KW-0998">Cell outer membrane</keyword>
<dbReference type="InterPro" id="IPR057601">
    <property type="entry name" value="Oar-like_b-barrel"/>
</dbReference>
<dbReference type="AlphaFoldDB" id="Q01NP3"/>
<reference evidence="6" key="1">
    <citation type="submission" date="2006-10" db="EMBL/GenBank/DDBJ databases">
        <title>Complete sequence of Solibacter usitatus Ellin6076.</title>
        <authorList>
            <consortium name="US DOE Joint Genome Institute"/>
            <person name="Copeland A."/>
            <person name="Lucas S."/>
            <person name="Lapidus A."/>
            <person name="Barry K."/>
            <person name="Detter J.C."/>
            <person name="Glavina del Rio T."/>
            <person name="Hammon N."/>
            <person name="Israni S."/>
            <person name="Dalin E."/>
            <person name="Tice H."/>
            <person name="Pitluck S."/>
            <person name="Thompson L.S."/>
            <person name="Brettin T."/>
            <person name="Bruce D."/>
            <person name="Han C."/>
            <person name="Tapia R."/>
            <person name="Gilna P."/>
            <person name="Schmutz J."/>
            <person name="Larimer F."/>
            <person name="Land M."/>
            <person name="Hauser L."/>
            <person name="Kyrpides N."/>
            <person name="Mikhailova N."/>
            <person name="Janssen P.H."/>
            <person name="Kuske C.R."/>
            <person name="Richardson P."/>
        </authorList>
    </citation>
    <scope>NUCLEOTIDE SEQUENCE</scope>
    <source>
        <strain evidence="6">Ellin6076</strain>
    </source>
</reference>
<evidence type="ECO:0000313" key="6">
    <source>
        <dbReference type="EMBL" id="ABJ88727.1"/>
    </source>
</evidence>
<dbReference type="Gene3D" id="2.40.170.20">
    <property type="entry name" value="TonB-dependent receptor, beta-barrel domain"/>
    <property type="match status" value="1"/>
</dbReference>
<dbReference type="Gene3D" id="2.60.40.1120">
    <property type="entry name" value="Carboxypeptidase-like, regulatory domain"/>
    <property type="match status" value="1"/>
</dbReference>
<dbReference type="InterPro" id="IPR013784">
    <property type="entry name" value="Carb-bd-like_fold"/>
</dbReference>
<organism evidence="6">
    <name type="scientific">Solibacter usitatus (strain Ellin6076)</name>
    <dbReference type="NCBI Taxonomy" id="234267"/>
    <lineage>
        <taxon>Bacteria</taxon>
        <taxon>Pseudomonadati</taxon>
        <taxon>Acidobacteriota</taxon>
        <taxon>Terriglobia</taxon>
        <taxon>Bryobacterales</taxon>
        <taxon>Solibacteraceae</taxon>
        <taxon>Candidatus Solibacter</taxon>
    </lineage>
</organism>
<dbReference type="GO" id="GO:0030246">
    <property type="term" value="F:carbohydrate binding"/>
    <property type="evidence" value="ECO:0007669"/>
    <property type="project" value="InterPro"/>
</dbReference>
<evidence type="ECO:0000256" key="2">
    <source>
        <dbReference type="ARBA" id="ARBA00023136"/>
    </source>
</evidence>
<dbReference type="Pfam" id="PF25183">
    <property type="entry name" value="OMP_b-brl_4"/>
    <property type="match status" value="1"/>
</dbReference>
<dbReference type="STRING" id="234267.Acid_7831"/>
<protein>
    <recommendedName>
        <fullName evidence="5">TonB-dependent transporter Oar-like beta-barrel domain-containing protein</fullName>
    </recommendedName>
</protein>
<evidence type="ECO:0000256" key="3">
    <source>
        <dbReference type="ARBA" id="ARBA00023237"/>
    </source>
</evidence>
<name>Q01NP3_SOLUE</name>
<dbReference type="GO" id="GO:0009279">
    <property type="term" value="C:cell outer membrane"/>
    <property type="evidence" value="ECO:0007669"/>
    <property type="project" value="UniProtKB-SubCell"/>
</dbReference>
<evidence type="ECO:0000256" key="4">
    <source>
        <dbReference type="SAM" id="SignalP"/>
    </source>
</evidence>
<evidence type="ECO:0000259" key="5">
    <source>
        <dbReference type="Pfam" id="PF25183"/>
    </source>
</evidence>
<dbReference type="Pfam" id="PF13620">
    <property type="entry name" value="CarboxypepD_reg"/>
    <property type="match status" value="1"/>
</dbReference>
<feature type="signal peptide" evidence="4">
    <location>
        <begin position="1"/>
        <end position="25"/>
    </location>
</feature>
<dbReference type="SUPFAM" id="SSF49452">
    <property type="entry name" value="Starch-binding domain-like"/>
    <property type="match status" value="1"/>
</dbReference>
<keyword evidence="2" id="KW-0472">Membrane</keyword>
<dbReference type="SUPFAM" id="SSF56935">
    <property type="entry name" value="Porins"/>
    <property type="match status" value="1"/>
</dbReference>
<dbReference type="KEGG" id="sus:Acid_7831"/>
<dbReference type="EMBL" id="CP000473">
    <property type="protein sequence ID" value="ABJ88727.1"/>
    <property type="molecule type" value="Genomic_DNA"/>
</dbReference>
<dbReference type="InParanoid" id="Q01NP3"/>
<gene>
    <name evidence="6" type="ordered locus">Acid_7831</name>
</gene>
<feature type="chain" id="PRO_5004162416" description="TonB-dependent transporter Oar-like beta-barrel domain-containing protein" evidence="4">
    <location>
        <begin position="26"/>
        <end position="1175"/>
    </location>
</feature>
<dbReference type="eggNOG" id="COG1629">
    <property type="taxonomic scope" value="Bacteria"/>
</dbReference>
<accession>Q01NP3</accession>
<evidence type="ECO:0000256" key="1">
    <source>
        <dbReference type="ARBA" id="ARBA00004442"/>
    </source>
</evidence>
<dbReference type="HOGENOM" id="CLU_006298_0_0_0"/>
<feature type="domain" description="TonB-dependent transporter Oar-like beta-barrel" evidence="5">
    <location>
        <begin position="244"/>
        <end position="1168"/>
    </location>
</feature>
<sequence precursor="true">MNRVCSMRAVVLALVLLLCTSFAFAQSDLGSISGFVKDPSGAVVPKAQVSVKNEATGTERRTNTNDSGFYVVTNIPAGLYTVTAEAAGFKKYESMRNKLDPSGALAVDASLVVGASTETVEVAASAQALQTESAANQALVTRQQIDLLELNGRNPVGLAALAPGARPGNAAGLTFGMSQGPSNFNGSRNPENLTTYDGAPAVRTRSNGSAIGAADVDSTQEVQILTAAYAAEYGRTSGAQIRIITRAGTQQFHGNAYEYVRNNAFNANTWSRNHTPDIPGLLPNSSPTPFRYNQYGYNAGGPFYIPGKLNKDKSKFFWYWGQEWVKYRFYDSATWTVPTALMRTGNFSELLTNNPVNILGKVVQLVDPNTKVPIPGNIIPTGLLSQNGLGILKAYPKADIPVGSIGGTSNYYVTALHPQDQRKDTLAVDMNITDKQRLQFRRNNYAFFEYQPLDGTPTETPKYFNRPNQTNSADWVWTVSANKVNELIATVSLDDVYIPVDAAHFFDRTTAGINYPYIFPNGKLIPTRIPTANITGLNGLTGNPYPSHSTGPIYTISDSFTWVKGAHTFKFGMYYEKSGENDNDEINVSACPTCTNNQNGQFTFTDTRSGAPNSGNAIGNVAMGLFDSYSELGQRAYTPFRGSSFEPYAQDSWKVSQKLTVNIGMRYTVIVPYHALWANMIVFDPALYDATKAVTVKNGVVIAPAGSDRYNGMVIPGTGWPDSAKGRFPESTAGTYDYLFRGGSYPNYFSKIRWGQFQPRAGFAYRLNEKTVIRAGGGRFITRLGVSDSVFLGGNPPFQPTANVTFGSADNPGGNSANSLPLTVTTQSRDFKNPEAWNWNFTVERELPWHSVATVGYVGRRGLHLQRESNINQPTPDVVAAAPAGTNLDDLRPYKGYNSIRETDNVASSLYNALQLSWNHRFSSGLHAGVVYTYSKVMDDGSNQRDIIPDTYYAHNLWGPAEFDTRHVFVANFLYALPFFKNGSSISGKLLGGWQVSGLIQYQSGLPTSVGRGTDYAGVGVDGSLTGGIGNYWVYNNGSLDYQKTMAHNSGNSDANWWVYPFNEAGCPANGAGCTLKWTAPAKGTFNHQNGIRDMIYNPGFENYNLGLFKDFKIRETVGFQFRAEAYDAFNHPNLNNSNGGNGVGTDPTNLTTFMKITNKNNDVRNLQLSLRFHF</sequence>
<keyword evidence="4" id="KW-0732">Signal</keyword>